<proteinExistence type="inferred from homology"/>
<evidence type="ECO:0000256" key="1">
    <source>
        <dbReference type="ARBA" id="ARBA00006594"/>
    </source>
</evidence>
<keyword evidence="4" id="KW-1185">Reference proteome</keyword>
<evidence type="ECO:0000313" key="3">
    <source>
        <dbReference type="EMBL" id="AUB84498.1"/>
    </source>
</evidence>
<dbReference type="EMBL" id="CP020370">
    <property type="protein sequence ID" value="AUB84498.1"/>
    <property type="molecule type" value="Genomic_DNA"/>
</dbReference>
<sequence length="153" mass="16922">MRLTQQQLEAHLWGAANILRGKIAGQDYKDYILSLMNWSNAAIGKINSVLHGLETRIVAGGQHHHRSGLSGRGRHGAQVLAGAGQFPLLRRILVAQEGDLRQVGLQGPLRALRARHRLQGPADRARQWLVANADRLLMADCIAAVPQERFTYQ</sequence>
<accession>A0A2K8UG16</accession>
<gene>
    <name evidence="3" type="ORF">THSYN_28580</name>
</gene>
<organism evidence="3 4">
    <name type="scientific">Candidatus Thiodictyon syntrophicum</name>
    <dbReference type="NCBI Taxonomy" id="1166950"/>
    <lineage>
        <taxon>Bacteria</taxon>
        <taxon>Pseudomonadati</taxon>
        <taxon>Pseudomonadota</taxon>
        <taxon>Gammaproteobacteria</taxon>
        <taxon>Chromatiales</taxon>
        <taxon>Chromatiaceae</taxon>
        <taxon>Thiodictyon</taxon>
    </lineage>
</organism>
<reference evidence="3 4" key="1">
    <citation type="submission" date="2017-03" db="EMBL/GenBank/DDBJ databases">
        <title>Complete genome sequence of Candidatus 'Thiodictyon syntrophicum' sp. nov. strain Cad16T, a photolithoautotroph purple sulfur bacterium isolated from an alpine meromictic lake.</title>
        <authorList>
            <person name="Luedin S.M."/>
            <person name="Pothier J.F."/>
            <person name="Danza F."/>
            <person name="Storelli N."/>
            <person name="Wittwer M."/>
            <person name="Tonolla M."/>
        </authorList>
    </citation>
    <scope>NUCLEOTIDE SEQUENCE [LARGE SCALE GENOMIC DNA]</scope>
    <source>
        <strain evidence="3 4">Cad16T</strain>
    </source>
</reference>
<keyword evidence="2" id="KW-0680">Restriction system</keyword>
<dbReference type="Proteomes" id="UP000232638">
    <property type="component" value="Chromosome"/>
</dbReference>
<dbReference type="AlphaFoldDB" id="A0A2K8UG16"/>
<dbReference type="GO" id="GO:0009307">
    <property type="term" value="P:DNA restriction-modification system"/>
    <property type="evidence" value="ECO:0007669"/>
    <property type="project" value="UniProtKB-KW"/>
</dbReference>
<dbReference type="RefSeq" id="WP_100922149.1">
    <property type="nucleotide sequence ID" value="NZ_CP020370.1"/>
</dbReference>
<dbReference type="Gene3D" id="1.20.1260.30">
    <property type="match status" value="1"/>
</dbReference>
<evidence type="ECO:0000313" key="4">
    <source>
        <dbReference type="Proteomes" id="UP000232638"/>
    </source>
</evidence>
<comment type="similarity">
    <text evidence="1">Belongs to the N(4)/N(6)-methyltransferase family.</text>
</comment>
<protein>
    <submittedName>
        <fullName evidence="3">Uncharacterized protein</fullName>
    </submittedName>
</protein>
<dbReference type="KEGG" id="tsy:THSYN_28580"/>
<name>A0A2K8UG16_9GAMM</name>
<evidence type="ECO:0000256" key="2">
    <source>
        <dbReference type="ARBA" id="ARBA00022747"/>
    </source>
</evidence>
<dbReference type="InterPro" id="IPR038333">
    <property type="entry name" value="T1MK-like_N_sf"/>
</dbReference>